<evidence type="ECO:0000259" key="6">
    <source>
        <dbReference type="Pfam" id="PF00441"/>
    </source>
</evidence>
<evidence type="ECO:0000313" key="9">
    <source>
        <dbReference type="EMBL" id="AEI06922.1"/>
    </source>
</evidence>
<dbReference type="SUPFAM" id="SSF47203">
    <property type="entry name" value="Acyl-CoA dehydrogenase C-terminal domain-like"/>
    <property type="match status" value="1"/>
</dbReference>
<feature type="domain" description="Adaptive response protein AidB N-terminal" evidence="8">
    <location>
        <begin position="13"/>
        <end position="172"/>
    </location>
</feature>
<gene>
    <name evidence="9" type="primary">aidB</name>
    <name evidence="9" type="ordered locus">OCA5_c22200</name>
</gene>
<dbReference type="RefSeq" id="WP_013913191.1">
    <property type="nucleotide sequence ID" value="NC_011386.1"/>
</dbReference>
<evidence type="ECO:0000259" key="8">
    <source>
        <dbReference type="Pfam" id="PF18158"/>
    </source>
</evidence>
<keyword evidence="4 5" id="KW-0274">FAD</keyword>
<dbReference type="Gene3D" id="2.40.110.20">
    <property type="match status" value="1"/>
</dbReference>
<dbReference type="KEGG" id="ocg:OCA5_c22200"/>
<dbReference type="HOGENOM" id="CLU_016513_0_0_5"/>
<feature type="domain" description="Acyl-CoA oxidase/dehydrogenase middle" evidence="7">
    <location>
        <begin position="187"/>
        <end position="279"/>
    </location>
</feature>
<comment type="cofactor">
    <cofactor evidence="1 5">
        <name>FAD</name>
        <dbReference type="ChEBI" id="CHEBI:57692"/>
    </cofactor>
</comment>
<dbReference type="PATRIC" id="fig|504832.7.peg.2343"/>
<dbReference type="InterPro" id="IPR036250">
    <property type="entry name" value="AcylCo_DH-like_C"/>
</dbReference>
<dbReference type="EMBL" id="CP002826">
    <property type="protein sequence ID" value="AEI06922.1"/>
    <property type="molecule type" value="Genomic_DNA"/>
</dbReference>
<dbReference type="InterPro" id="IPR006091">
    <property type="entry name" value="Acyl-CoA_Oxase/DH_mid-dom"/>
</dbReference>
<dbReference type="GO" id="GO:0003995">
    <property type="term" value="F:acyl-CoA dehydrogenase activity"/>
    <property type="evidence" value="ECO:0007669"/>
    <property type="project" value="InterPro"/>
</dbReference>
<dbReference type="SUPFAM" id="SSF56645">
    <property type="entry name" value="Acyl-CoA dehydrogenase NM domain-like"/>
    <property type="match status" value="1"/>
</dbReference>
<sequence>MRSVASPRTEVLNQSPPFCDVDLFACDVPLKEAVAAYGAKDHTTELSAFGKLWGSAEMAELGRLANENLPKLQTFDARGFRRDEVEFHPAYHELMAVSAHAGLHNSTWASSGAAAGGNAEVLRAAKFFIAAQVETGHLCPITMTRASVAALASNEALRARIMPVLSQRAYDPGFAPWWGKRGMTIGMGMTERQGGTDVRVNISRAERDGEAYRIIGHKWFMSAPMCDAFLVLAQTDGGLTCFFMPRFTPDGEINALHFQRLKNKLGNRSNASSEVEFEAAYALRLGEEGRGVATIIQMVSLTRQDCAIASAGLMRSGLAHALHHARHRSVFQKRLADQPLMRSVLADMALQVEAATALVMRLCRAFDRASTDPNENATMRLMTPVVKYWVCKSAPAFLYEAMECLGGNGYVEEGILARHYREAPVNAIWEGSGNVMCLDVLRVMTREREVAEAVLADLERQTRELPECADALTRIRVTLQAPEAESYARDAVEQLALVAAADALAPVHPGHAALFAQTRLAQRHSLMYGASGLAPRDVEDLLARALP</sequence>
<proteinExistence type="inferred from homology"/>
<protein>
    <submittedName>
        <fullName evidence="9">Acyl-CoA dehydrogenase-like protein AidB</fullName>
    </submittedName>
</protein>
<dbReference type="InterPro" id="IPR041504">
    <property type="entry name" value="AidB_N"/>
</dbReference>
<dbReference type="PANTHER" id="PTHR42707:SF3">
    <property type="entry name" value="ACYL-COA DEHYDROGENASE AIDB-RELATED"/>
    <property type="match status" value="1"/>
</dbReference>
<dbReference type="PROSITE" id="PS00073">
    <property type="entry name" value="ACYL_COA_DH_2"/>
    <property type="match status" value="1"/>
</dbReference>
<feature type="domain" description="Acyl-CoA dehydrogenase/oxidase C-terminal" evidence="6">
    <location>
        <begin position="289"/>
        <end position="444"/>
    </location>
</feature>
<dbReference type="eggNOG" id="COG1960">
    <property type="taxonomic scope" value="Bacteria"/>
</dbReference>
<evidence type="ECO:0000256" key="4">
    <source>
        <dbReference type="ARBA" id="ARBA00022827"/>
    </source>
</evidence>
<keyword evidence="10" id="KW-1185">Reference proteome</keyword>
<evidence type="ECO:0000256" key="1">
    <source>
        <dbReference type="ARBA" id="ARBA00001974"/>
    </source>
</evidence>
<organism evidence="9 10">
    <name type="scientific">Afipia carboxidovorans (strain ATCC 49405 / DSM 1227 / KCTC 32145 / OM5)</name>
    <name type="common">Oligotropha carboxidovorans</name>
    <dbReference type="NCBI Taxonomy" id="504832"/>
    <lineage>
        <taxon>Bacteria</taxon>
        <taxon>Pseudomonadati</taxon>
        <taxon>Pseudomonadota</taxon>
        <taxon>Alphaproteobacteria</taxon>
        <taxon>Hyphomicrobiales</taxon>
        <taxon>Nitrobacteraceae</taxon>
        <taxon>Afipia</taxon>
    </lineage>
</organism>
<dbReference type="Gene3D" id="1.20.140.10">
    <property type="entry name" value="Butyryl-CoA Dehydrogenase, subunit A, domain 3"/>
    <property type="match status" value="1"/>
</dbReference>
<reference evidence="9 10" key="1">
    <citation type="journal article" date="2011" name="J. Bacteriol.">
        <title>Complete genome sequences of the chemolithoautotrophic Oligotropha carboxidovorans strains OM4 and OM5.</title>
        <authorList>
            <person name="Volland S."/>
            <person name="Rachinger M."/>
            <person name="Strittmatter A."/>
            <person name="Daniel R."/>
            <person name="Gottschalk G."/>
            <person name="Meyer O."/>
        </authorList>
    </citation>
    <scope>NUCLEOTIDE SEQUENCE [LARGE SCALE GENOMIC DNA]</scope>
    <source>
        <strain evidence="10">ATCC 49405 / DSM 1227 / KCTC 32145 / OM5</strain>
    </source>
</reference>
<dbReference type="InterPro" id="IPR006089">
    <property type="entry name" value="Acyl-CoA_DH_CS"/>
</dbReference>
<dbReference type="InterPro" id="IPR009075">
    <property type="entry name" value="AcylCo_DH/oxidase_C"/>
</dbReference>
<evidence type="ECO:0000256" key="2">
    <source>
        <dbReference type="ARBA" id="ARBA00009347"/>
    </source>
</evidence>
<dbReference type="STRING" id="504832.OCA5_c22200"/>
<comment type="similarity">
    <text evidence="2 5">Belongs to the acyl-CoA dehydrogenase family.</text>
</comment>
<evidence type="ECO:0000256" key="3">
    <source>
        <dbReference type="ARBA" id="ARBA00022630"/>
    </source>
</evidence>
<dbReference type="OrthoDB" id="9771038at2"/>
<dbReference type="Pfam" id="PF00441">
    <property type="entry name" value="Acyl-CoA_dh_1"/>
    <property type="match status" value="1"/>
</dbReference>
<evidence type="ECO:0000256" key="5">
    <source>
        <dbReference type="RuleBase" id="RU362125"/>
    </source>
</evidence>
<accession>F8BY77</accession>
<dbReference type="PANTHER" id="PTHR42707">
    <property type="entry name" value="ACYL-COA DEHYDROGENASE"/>
    <property type="match status" value="1"/>
</dbReference>
<dbReference type="AlphaFoldDB" id="F8BY77"/>
<name>F8BY77_AFIC5</name>
<dbReference type="InterPro" id="IPR052904">
    <property type="entry name" value="Acyl-CoA_dehydrogenase-like"/>
</dbReference>
<dbReference type="Gene3D" id="6.10.250.600">
    <property type="match status" value="1"/>
</dbReference>
<dbReference type="Pfam" id="PF02770">
    <property type="entry name" value="Acyl-CoA_dh_M"/>
    <property type="match status" value="1"/>
</dbReference>
<keyword evidence="3 5" id="KW-0285">Flavoprotein</keyword>
<evidence type="ECO:0000313" key="10">
    <source>
        <dbReference type="Proteomes" id="UP000007730"/>
    </source>
</evidence>
<dbReference type="Proteomes" id="UP000007730">
    <property type="component" value="Chromosome"/>
</dbReference>
<evidence type="ECO:0000259" key="7">
    <source>
        <dbReference type="Pfam" id="PF02770"/>
    </source>
</evidence>
<dbReference type="Pfam" id="PF18158">
    <property type="entry name" value="AidB_N"/>
    <property type="match status" value="1"/>
</dbReference>
<dbReference type="InterPro" id="IPR009100">
    <property type="entry name" value="AcylCoA_DH/oxidase_NM_dom_sf"/>
</dbReference>
<keyword evidence="5" id="KW-0560">Oxidoreductase</keyword>